<accession>R7T7K8</accession>
<dbReference type="OrthoDB" id="10255543at2759"/>
<dbReference type="SMART" id="SM00329">
    <property type="entry name" value="BPI2"/>
    <property type="match status" value="1"/>
</dbReference>
<dbReference type="Gene3D" id="3.15.20.10">
    <property type="entry name" value="Bactericidal permeability-increasing protein, domain 2"/>
    <property type="match status" value="1"/>
</dbReference>
<feature type="chain" id="PRO_5008786724" description="Lipid-binding serum glycoprotein C-terminal domain-containing protein" evidence="1">
    <location>
        <begin position="20"/>
        <end position="469"/>
    </location>
</feature>
<dbReference type="InterPro" id="IPR032942">
    <property type="entry name" value="BPI/LBP/Plunc"/>
</dbReference>
<dbReference type="HOGENOM" id="CLU_582971_0_0_1"/>
<proteinExistence type="predicted"/>
<dbReference type="STRING" id="283909.R7T7K8"/>
<dbReference type="GO" id="GO:0008289">
    <property type="term" value="F:lipid binding"/>
    <property type="evidence" value="ECO:0007669"/>
    <property type="project" value="InterPro"/>
</dbReference>
<keyword evidence="5" id="KW-1185">Reference proteome</keyword>
<dbReference type="Proteomes" id="UP000014760">
    <property type="component" value="Unassembled WGS sequence"/>
</dbReference>
<name>R7T7K8_CAPTE</name>
<evidence type="ECO:0000259" key="2">
    <source>
        <dbReference type="SMART" id="SM00329"/>
    </source>
</evidence>
<feature type="domain" description="Lipid-binding serum glycoprotein C-terminal" evidence="2">
    <location>
        <begin position="261"/>
        <end position="465"/>
    </location>
</feature>
<protein>
    <recommendedName>
        <fullName evidence="2">Lipid-binding serum glycoprotein C-terminal domain-containing protein</fullName>
    </recommendedName>
</protein>
<reference evidence="3 5" key="2">
    <citation type="journal article" date="2013" name="Nature">
        <title>Insights into bilaterian evolution from three spiralian genomes.</title>
        <authorList>
            <person name="Simakov O."/>
            <person name="Marletaz F."/>
            <person name="Cho S.J."/>
            <person name="Edsinger-Gonzales E."/>
            <person name="Havlak P."/>
            <person name="Hellsten U."/>
            <person name="Kuo D.H."/>
            <person name="Larsson T."/>
            <person name="Lv J."/>
            <person name="Arendt D."/>
            <person name="Savage R."/>
            <person name="Osoegawa K."/>
            <person name="de Jong P."/>
            <person name="Grimwood J."/>
            <person name="Chapman J.A."/>
            <person name="Shapiro H."/>
            <person name="Aerts A."/>
            <person name="Otillar R.P."/>
            <person name="Terry A.Y."/>
            <person name="Boore J.L."/>
            <person name="Grigoriev I.V."/>
            <person name="Lindberg D.R."/>
            <person name="Seaver E.C."/>
            <person name="Weisblat D.A."/>
            <person name="Putnam N.H."/>
            <person name="Rokhsar D.S."/>
        </authorList>
    </citation>
    <scope>NUCLEOTIDE SEQUENCE</scope>
    <source>
        <strain evidence="3 5">I ESC-2004</strain>
    </source>
</reference>
<dbReference type="InterPro" id="IPR017943">
    <property type="entry name" value="Bactericidal_perm-incr_a/b_dom"/>
</dbReference>
<dbReference type="OMA" id="EWLSHVV"/>
<dbReference type="Gene3D" id="3.15.10.10">
    <property type="entry name" value="Bactericidal permeability-increasing protein, domain 1"/>
    <property type="match status" value="1"/>
</dbReference>
<evidence type="ECO:0000313" key="4">
    <source>
        <dbReference type="EnsemblMetazoa" id="CapteP18671"/>
    </source>
</evidence>
<dbReference type="AlphaFoldDB" id="R7T7K8"/>
<reference evidence="5" key="1">
    <citation type="submission" date="2012-12" db="EMBL/GenBank/DDBJ databases">
        <authorList>
            <person name="Hellsten U."/>
            <person name="Grimwood J."/>
            <person name="Chapman J.A."/>
            <person name="Shapiro H."/>
            <person name="Aerts A."/>
            <person name="Otillar R.P."/>
            <person name="Terry A.Y."/>
            <person name="Boore J.L."/>
            <person name="Simakov O."/>
            <person name="Marletaz F."/>
            <person name="Cho S.-J."/>
            <person name="Edsinger-Gonzales E."/>
            <person name="Havlak P."/>
            <person name="Kuo D.-H."/>
            <person name="Larsson T."/>
            <person name="Lv J."/>
            <person name="Arendt D."/>
            <person name="Savage R."/>
            <person name="Osoegawa K."/>
            <person name="de Jong P."/>
            <person name="Lindberg D.R."/>
            <person name="Seaver E.C."/>
            <person name="Weisblat D.A."/>
            <person name="Putnam N.H."/>
            <person name="Grigoriev I.V."/>
            <person name="Rokhsar D.S."/>
        </authorList>
    </citation>
    <scope>NUCLEOTIDE SEQUENCE</scope>
    <source>
        <strain evidence="5">I ESC-2004</strain>
    </source>
</reference>
<dbReference type="SUPFAM" id="SSF55394">
    <property type="entry name" value="Bactericidal permeability-increasing protein, BPI"/>
    <property type="match status" value="2"/>
</dbReference>
<dbReference type="EMBL" id="KB311278">
    <property type="protein sequence ID" value="ELT89595.1"/>
    <property type="molecule type" value="Genomic_DNA"/>
</dbReference>
<feature type="signal peptide" evidence="1">
    <location>
        <begin position="1"/>
        <end position="19"/>
    </location>
</feature>
<sequence>MKGAFVCALAVVSLCGVFTQNPGAQYRVTEEGLNWGIKTGLGIVDNLIVGKEMPTFGGTFNTIHGNEITYEVRKLKIVNYNAQGLSMSVGNGDVTTSGNGFGGKMTGEYSFTYEKSIVSRTDDGTFDLDFNVDMVVTAGTTADQNGRPFITMNDCLFALNAVDYELTGDFADEHREVLDDLIERADETCDGLSTLLNQGINPLLAKTPMQVAVPKVGVFDFHLTIDPVAANSYIEAYHKAQFFGVEDFNDPPFEAAPFPMEPTTHMVTLWASDFVANSFFYVVKEQLKIEVTPELLGDFGDYLKIKCDSLCFGIILPQEVADKYPNGFAVIRAWVTEQPVLTFTPEAAKVSVKGQIQVYVRDNGVEHFLFSAETDVDGSAFLEMDGRKVKFEVKTLNARMRMIDNQVDGLEEDDLNMLIRLGVSTFIKPKLNEIGSNGFELPMYPDAPYSNPLITLYDHTIVAKVDGGL</sequence>
<keyword evidence="1" id="KW-0732">Signal</keyword>
<dbReference type="PANTHER" id="PTHR10504">
    <property type="entry name" value="BACTERICIDAL PERMEABILITY-INCREASING BPI PROTEIN-RELATED"/>
    <property type="match status" value="1"/>
</dbReference>
<organism evidence="3">
    <name type="scientific">Capitella teleta</name>
    <name type="common">Polychaete worm</name>
    <dbReference type="NCBI Taxonomy" id="283909"/>
    <lineage>
        <taxon>Eukaryota</taxon>
        <taxon>Metazoa</taxon>
        <taxon>Spiralia</taxon>
        <taxon>Lophotrochozoa</taxon>
        <taxon>Annelida</taxon>
        <taxon>Polychaeta</taxon>
        <taxon>Sedentaria</taxon>
        <taxon>Scolecida</taxon>
        <taxon>Capitellidae</taxon>
        <taxon>Capitella</taxon>
    </lineage>
</organism>
<dbReference type="PANTHER" id="PTHR10504:SF131">
    <property type="entry name" value="BPI2 DOMAIN-CONTAINING PROTEIN"/>
    <property type="match status" value="1"/>
</dbReference>
<dbReference type="GO" id="GO:0005615">
    <property type="term" value="C:extracellular space"/>
    <property type="evidence" value="ECO:0007669"/>
    <property type="project" value="TreeGrafter"/>
</dbReference>
<evidence type="ECO:0000256" key="1">
    <source>
        <dbReference type="SAM" id="SignalP"/>
    </source>
</evidence>
<dbReference type="EnsemblMetazoa" id="CapteT18671">
    <property type="protein sequence ID" value="CapteP18671"/>
    <property type="gene ID" value="CapteG18671"/>
</dbReference>
<evidence type="ECO:0000313" key="3">
    <source>
        <dbReference type="EMBL" id="ELT89595.1"/>
    </source>
</evidence>
<dbReference type="InterPro" id="IPR001124">
    <property type="entry name" value="Lipid-bd_serum_glycop_C"/>
</dbReference>
<dbReference type="EMBL" id="AMQN01014785">
    <property type="status" value="NOT_ANNOTATED_CDS"/>
    <property type="molecule type" value="Genomic_DNA"/>
</dbReference>
<dbReference type="Pfam" id="PF02886">
    <property type="entry name" value="LBP_BPI_CETP_C"/>
    <property type="match status" value="1"/>
</dbReference>
<reference evidence="4" key="3">
    <citation type="submission" date="2015-06" db="UniProtKB">
        <authorList>
            <consortium name="EnsemblMetazoa"/>
        </authorList>
    </citation>
    <scope>IDENTIFICATION</scope>
</reference>
<evidence type="ECO:0000313" key="5">
    <source>
        <dbReference type="Proteomes" id="UP000014760"/>
    </source>
</evidence>
<gene>
    <name evidence="3" type="ORF">CAPTEDRAFT_18671</name>
</gene>